<evidence type="ECO:0000256" key="6">
    <source>
        <dbReference type="ARBA" id="ARBA00022801"/>
    </source>
</evidence>
<dbReference type="Gene3D" id="2.30.42.10">
    <property type="match status" value="1"/>
</dbReference>
<dbReference type="EMBL" id="JBHSGR010000029">
    <property type="protein sequence ID" value="MFC4695809.1"/>
    <property type="molecule type" value="Genomic_DNA"/>
</dbReference>
<evidence type="ECO:0000259" key="13">
    <source>
        <dbReference type="Pfam" id="PF17820"/>
    </source>
</evidence>
<evidence type="ECO:0000256" key="3">
    <source>
        <dbReference type="ARBA" id="ARBA00007931"/>
    </source>
</evidence>
<dbReference type="SUPFAM" id="SSF50156">
    <property type="entry name" value="PDZ domain-like"/>
    <property type="match status" value="1"/>
</dbReference>
<evidence type="ECO:0000256" key="4">
    <source>
        <dbReference type="ARBA" id="ARBA00022670"/>
    </source>
</evidence>
<feature type="transmembrane region" description="Helical" evidence="11">
    <location>
        <begin position="398"/>
        <end position="418"/>
    </location>
</feature>
<reference evidence="15" key="1">
    <citation type="journal article" date="2019" name="Int. J. Syst. Evol. Microbiol.">
        <title>The Global Catalogue of Microorganisms (GCM) 10K type strain sequencing project: providing services to taxonomists for standard genome sequencing and annotation.</title>
        <authorList>
            <consortium name="The Broad Institute Genomics Platform"/>
            <consortium name="The Broad Institute Genome Sequencing Center for Infectious Disease"/>
            <person name="Wu L."/>
            <person name="Ma J."/>
        </authorList>
    </citation>
    <scope>NUCLEOTIDE SEQUENCE [LARGE SCALE GENOMIC DNA]</scope>
    <source>
        <strain evidence="15">CCUG 62763</strain>
    </source>
</reference>
<sequence>MRRRRAGRGALGPAARPRRSRRRPQLSILLTVLGIVAFAIGLLFSIGFHEFGHFFWARKFGMRVPQFMVGFGPTVFSRTRGETEYGIKAIPLGGYIRIVGMIPPAEENESKRATRMRTFIAEVRGQALDDVRPSDAGRVFYAKPWWQRVIVMFAGPFHNLVLAVVFFAITLTAIGTNVITTQLDTVPACVVPAGAESIAVAEEQGGDVCDIPIVTSGADAGQLCEEGTPGCATPVPSPAAQAGLRPGDTIVAIGGRQVDPTGYDSWTTVQQAIRSSAGEPLALAVERDGVRRELTVTPIENVVPTDDGEGTMTAGYLGVSPVFGFARQSVSDLPGYFGMVVSQSVQRLVEIPERVPQLFRAAFLGEERDENGPIGVVGVGRISGEVFAIEQISGMEKLSFFLGLLASVNLVLFLFNLLPLYPLDGGHVAGALYEKARSVVARWRGRPDPGPFDIARLMPVAYVVAGLFIALSGLLLVADVVNPITLQ</sequence>
<feature type="transmembrane region" description="Helical" evidence="11">
    <location>
        <begin position="149"/>
        <end position="174"/>
    </location>
</feature>
<evidence type="ECO:0000313" key="14">
    <source>
        <dbReference type="EMBL" id="MFC4695809.1"/>
    </source>
</evidence>
<dbReference type="PANTHER" id="PTHR42837:SF2">
    <property type="entry name" value="MEMBRANE METALLOPROTEASE ARASP2, CHLOROPLASTIC-RELATED"/>
    <property type="match status" value="1"/>
</dbReference>
<evidence type="ECO:0000256" key="1">
    <source>
        <dbReference type="ARBA" id="ARBA00001947"/>
    </source>
</evidence>
<protein>
    <submittedName>
        <fullName evidence="14">M50 family metallopeptidase</fullName>
    </submittedName>
</protein>
<comment type="subcellular location">
    <subcellularLocation>
        <location evidence="2">Membrane</location>
        <topology evidence="2">Multi-pass membrane protein</topology>
    </subcellularLocation>
</comment>
<feature type="domain" description="Peptidase M50" evidence="12">
    <location>
        <begin position="37"/>
        <end position="438"/>
    </location>
</feature>
<comment type="similarity">
    <text evidence="3">Belongs to the peptidase M50B family.</text>
</comment>
<evidence type="ECO:0000256" key="7">
    <source>
        <dbReference type="ARBA" id="ARBA00022833"/>
    </source>
</evidence>
<dbReference type="CDD" id="cd06163">
    <property type="entry name" value="S2P-M50_PDZ_RseP-like"/>
    <property type="match status" value="1"/>
</dbReference>
<feature type="domain" description="PDZ" evidence="13">
    <location>
        <begin position="237"/>
        <end position="287"/>
    </location>
</feature>
<evidence type="ECO:0000259" key="12">
    <source>
        <dbReference type="Pfam" id="PF02163"/>
    </source>
</evidence>
<name>A0ABV9LNT7_9ACTN</name>
<dbReference type="InterPro" id="IPR008915">
    <property type="entry name" value="Peptidase_M50"/>
</dbReference>
<evidence type="ECO:0000256" key="9">
    <source>
        <dbReference type="ARBA" id="ARBA00023049"/>
    </source>
</evidence>
<evidence type="ECO:0000256" key="2">
    <source>
        <dbReference type="ARBA" id="ARBA00004141"/>
    </source>
</evidence>
<keyword evidence="10 11" id="KW-0472">Membrane</keyword>
<evidence type="ECO:0000256" key="11">
    <source>
        <dbReference type="SAM" id="Phobius"/>
    </source>
</evidence>
<accession>A0ABV9LNT7</accession>
<keyword evidence="7" id="KW-0862">Zinc</keyword>
<feature type="transmembrane region" description="Helical" evidence="11">
    <location>
        <begin position="460"/>
        <end position="481"/>
    </location>
</feature>
<keyword evidence="9" id="KW-0482">Metalloprotease</keyword>
<dbReference type="InterPro" id="IPR041489">
    <property type="entry name" value="PDZ_6"/>
</dbReference>
<keyword evidence="6" id="KW-0378">Hydrolase</keyword>
<dbReference type="CDD" id="cd23081">
    <property type="entry name" value="cpPDZ_EcRseP-like"/>
    <property type="match status" value="1"/>
</dbReference>
<dbReference type="InterPro" id="IPR036034">
    <property type="entry name" value="PDZ_sf"/>
</dbReference>
<dbReference type="PANTHER" id="PTHR42837">
    <property type="entry name" value="REGULATOR OF SIGMA-E PROTEASE RSEP"/>
    <property type="match status" value="1"/>
</dbReference>
<dbReference type="Pfam" id="PF02163">
    <property type="entry name" value="Peptidase_M50"/>
    <property type="match status" value="1"/>
</dbReference>
<keyword evidence="4" id="KW-0645">Protease</keyword>
<dbReference type="InterPro" id="IPR004387">
    <property type="entry name" value="Pept_M50_Zn"/>
</dbReference>
<evidence type="ECO:0000256" key="5">
    <source>
        <dbReference type="ARBA" id="ARBA00022692"/>
    </source>
</evidence>
<organism evidence="14 15">
    <name type="scientific">Geodermatophilus arenarius</name>
    <dbReference type="NCBI Taxonomy" id="1137990"/>
    <lineage>
        <taxon>Bacteria</taxon>
        <taxon>Bacillati</taxon>
        <taxon>Actinomycetota</taxon>
        <taxon>Actinomycetes</taxon>
        <taxon>Geodermatophilales</taxon>
        <taxon>Geodermatophilaceae</taxon>
        <taxon>Geodermatophilus</taxon>
    </lineage>
</organism>
<keyword evidence="15" id="KW-1185">Reference proteome</keyword>
<dbReference type="Proteomes" id="UP001596025">
    <property type="component" value="Unassembled WGS sequence"/>
</dbReference>
<proteinExistence type="inferred from homology"/>
<evidence type="ECO:0000256" key="10">
    <source>
        <dbReference type="ARBA" id="ARBA00023136"/>
    </source>
</evidence>
<keyword evidence="5 11" id="KW-0812">Transmembrane</keyword>
<gene>
    <name evidence="14" type="ORF">ACFO3M_20580</name>
</gene>
<dbReference type="RefSeq" id="WP_387993504.1">
    <property type="nucleotide sequence ID" value="NZ_JBHSGR010000029.1"/>
</dbReference>
<feature type="transmembrane region" description="Helical" evidence="11">
    <location>
        <begin position="26"/>
        <end position="48"/>
    </location>
</feature>
<keyword evidence="8 11" id="KW-1133">Transmembrane helix</keyword>
<comment type="cofactor">
    <cofactor evidence="1">
        <name>Zn(2+)</name>
        <dbReference type="ChEBI" id="CHEBI:29105"/>
    </cofactor>
</comment>
<evidence type="ECO:0000256" key="8">
    <source>
        <dbReference type="ARBA" id="ARBA00022989"/>
    </source>
</evidence>
<dbReference type="Pfam" id="PF17820">
    <property type="entry name" value="PDZ_6"/>
    <property type="match status" value="1"/>
</dbReference>
<evidence type="ECO:0000313" key="15">
    <source>
        <dbReference type="Proteomes" id="UP001596025"/>
    </source>
</evidence>
<comment type="caution">
    <text evidence="14">The sequence shown here is derived from an EMBL/GenBank/DDBJ whole genome shotgun (WGS) entry which is preliminary data.</text>
</comment>